<feature type="region of interest" description="Disordered" evidence="1">
    <location>
        <begin position="89"/>
        <end position="110"/>
    </location>
</feature>
<comment type="caution">
    <text evidence="2">The sequence shown here is derived from an EMBL/GenBank/DDBJ whole genome shotgun (WGS) entry which is preliminary data.</text>
</comment>
<proteinExistence type="predicted"/>
<keyword evidence="3" id="KW-1185">Reference proteome</keyword>
<accession>A0ABR6U704</accession>
<evidence type="ECO:0008006" key="4">
    <source>
        <dbReference type="Google" id="ProtNLM"/>
    </source>
</evidence>
<feature type="region of interest" description="Disordered" evidence="1">
    <location>
        <begin position="16"/>
        <end position="60"/>
    </location>
</feature>
<dbReference type="EMBL" id="JACMYC010000004">
    <property type="protein sequence ID" value="MBC2960217.1"/>
    <property type="molecule type" value="Genomic_DNA"/>
</dbReference>
<feature type="compositionally biased region" description="Pro residues" evidence="1">
    <location>
        <begin position="22"/>
        <end position="31"/>
    </location>
</feature>
<gene>
    <name evidence="2" type="ORF">H7344_07920</name>
</gene>
<organism evidence="2 3">
    <name type="scientific">Nocardioides deserti</name>
    <dbReference type="NCBI Taxonomy" id="1588644"/>
    <lineage>
        <taxon>Bacteria</taxon>
        <taxon>Bacillati</taxon>
        <taxon>Actinomycetota</taxon>
        <taxon>Actinomycetes</taxon>
        <taxon>Propionibacteriales</taxon>
        <taxon>Nocardioidaceae</taxon>
        <taxon>Nocardioides</taxon>
    </lineage>
</organism>
<evidence type="ECO:0000313" key="2">
    <source>
        <dbReference type="EMBL" id="MBC2960217.1"/>
    </source>
</evidence>
<feature type="compositionally biased region" description="Low complexity" evidence="1">
    <location>
        <begin position="32"/>
        <end position="49"/>
    </location>
</feature>
<dbReference type="RefSeq" id="WP_186345496.1">
    <property type="nucleotide sequence ID" value="NZ_BMMR01000001.1"/>
</dbReference>
<evidence type="ECO:0000313" key="3">
    <source>
        <dbReference type="Proteomes" id="UP000604001"/>
    </source>
</evidence>
<evidence type="ECO:0000256" key="1">
    <source>
        <dbReference type="SAM" id="MobiDB-lite"/>
    </source>
</evidence>
<dbReference type="Proteomes" id="UP000604001">
    <property type="component" value="Unassembled WGS sequence"/>
</dbReference>
<reference evidence="2 3" key="1">
    <citation type="submission" date="2020-08" db="EMBL/GenBank/DDBJ databases">
        <title>novel species in genus Nocardioides.</title>
        <authorList>
            <person name="Zhang G."/>
        </authorList>
    </citation>
    <scope>NUCLEOTIDE SEQUENCE [LARGE SCALE GENOMIC DNA]</scope>
    <source>
        <strain evidence="2 3">SC8A-24</strain>
    </source>
</reference>
<protein>
    <recommendedName>
        <fullName evidence="4">Restriction system protein Mrr-like N-terminal domain-containing protein</fullName>
    </recommendedName>
</protein>
<sequence>MAEDYCELCDLPLSQCVHGRPEPTPAPPEPKASPVRTRTTTPRVPGTPVKKSAPRKWTSPDELKAPIVALLQEHGGELDADDVFPSLDEQLGEALRPGDREPSPTGEPRWQLAARKARRALQDEGVIEPGTPGVWRLR</sequence>
<name>A0ABR6U704_9ACTN</name>